<name>A0A7S5RJC4_9CAUD</name>
<evidence type="ECO:0000313" key="2">
    <source>
        <dbReference type="Proteomes" id="UP000615696"/>
    </source>
</evidence>
<gene>
    <name evidence="1" type="ORF">EVC04_092</name>
</gene>
<dbReference type="EMBL" id="MN988532">
    <property type="protein sequence ID" value="QIG73529.1"/>
    <property type="molecule type" value="Genomic_DNA"/>
</dbReference>
<accession>A0A7S5RJC4</accession>
<evidence type="ECO:0000313" key="1">
    <source>
        <dbReference type="EMBL" id="QIG73529.1"/>
    </source>
</evidence>
<keyword evidence="2" id="KW-1185">Reference proteome</keyword>
<proteinExistence type="predicted"/>
<dbReference type="Proteomes" id="UP000615696">
    <property type="component" value="Segment"/>
</dbReference>
<sequence>MIRKTVLLGMNNPDPNDAFATQKKTGSGYRLLSFMNEYLRPRKIEIGGYDFERFFDRMNVLDTAEWDLAAAISRREEILEKVRGRRVIVCGASTILALGLNPDLLRNHTYSVSIGDYFNWRKHNKTTWCRFPHPSGANRLFNLESYRVAAGKVLWEEIANGVGWASHALMPNEAYLVNYYREPKERFSYPPT</sequence>
<organism evidence="1 2">
    <name type="scientific">Rhizobium phage RHph_I1_9</name>
    <dbReference type="NCBI Taxonomy" id="2509729"/>
    <lineage>
        <taxon>Viruses</taxon>
        <taxon>Duplodnaviria</taxon>
        <taxon>Heunggongvirae</taxon>
        <taxon>Uroviricota</taxon>
        <taxon>Caudoviricetes</taxon>
        <taxon>Pootjesviridae</taxon>
        <taxon>Staniewskivirinae</taxon>
        <taxon>Trinifflemingvirus</taxon>
        <taxon>Trinifflemingvirus I19</taxon>
    </lineage>
</organism>
<reference evidence="1 2" key="1">
    <citation type="submission" date="2020-01" db="EMBL/GenBank/DDBJ databases">
        <title>Patterns of diversity and host range of bacteriophage communities associated with bean-nodulatin bacteria.</title>
        <authorList>
            <person name="Vann Cauwenberghe J."/>
            <person name="Santamaria R.I."/>
            <person name="Bustos P."/>
            <person name="Juarez S."/>
            <person name="Gonzalez V."/>
        </authorList>
    </citation>
    <scope>NUCLEOTIDE SEQUENCE [LARGE SCALE GENOMIC DNA]</scope>
    <source>
        <strain evidence="2">RHph</strain>
    </source>
</reference>
<protein>
    <submittedName>
        <fullName evidence="1">Uncharacterized protein</fullName>
    </submittedName>
</protein>